<reference evidence="2 3" key="1">
    <citation type="submission" date="2021-06" db="EMBL/GenBank/DDBJ databases">
        <title>Caerostris extrusa draft genome.</title>
        <authorList>
            <person name="Kono N."/>
            <person name="Arakawa K."/>
        </authorList>
    </citation>
    <scope>NUCLEOTIDE SEQUENCE [LARGE SCALE GENOMIC DNA]</scope>
</reference>
<name>A0AAV4SEY0_CAEEX</name>
<evidence type="ECO:0000256" key="1">
    <source>
        <dbReference type="SAM" id="MobiDB-lite"/>
    </source>
</evidence>
<dbReference type="AlphaFoldDB" id="A0AAV4SEY0"/>
<feature type="compositionally biased region" description="Basic and acidic residues" evidence="1">
    <location>
        <begin position="1"/>
        <end position="10"/>
    </location>
</feature>
<organism evidence="2 3">
    <name type="scientific">Caerostris extrusa</name>
    <name type="common">Bark spider</name>
    <name type="synonym">Caerostris bankana</name>
    <dbReference type="NCBI Taxonomy" id="172846"/>
    <lineage>
        <taxon>Eukaryota</taxon>
        <taxon>Metazoa</taxon>
        <taxon>Ecdysozoa</taxon>
        <taxon>Arthropoda</taxon>
        <taxon>Chelicerata</taxon>
        <taxon>Arachnida</taxon>
        <taxon>Araneae</taxon>
        <taxon>Araneomorphae</taxon>
        <taxon>Entelegynae</taxon>
        <taxon>Araneoidea</taxon>
        <taxon>Araneidae</taxon>
        <taxon>Caerostris</taxon>
    </lineage>
</organism>
<accession>A0AAV4SEY0</accession>
<keyword evidence="3" id="KW-1185">Reference proteome</keyword>
<comment type="caution">
    <text evidence="2">The sequence shown here is derived from an EMBL/GenBank/DDBJ whole genome shotgun (WGS) entry which is preliminary data.</text>
</comment>
<protein>
    <submittedName>
        <fullName evidence="2">Uncharacterized protein</fullName>
    </submittedName>
</protein>
<feature type="region of interest" description="Disordered" evidence="1">
    <location>
        <begin position="1"/>
        <end position="33"/>
    </location>
</feature>
<gene>
    <name evidence="2" type="ORF">CEXT_409291</name>
</gene>
<dbReference type="EMBL" id="BPLR01009523">
    <property type="protein sequence ID" value="GIY32554.1"/>
    <property type="molecule type" value="Genomic_DNA"/>
</dbReference>
<evidence type="ECO:0000313" key="2">
    <source>
        <dbReference type="EMBL" id="GIY32554.1"/>
    </source>
</evidence>
<dbReference type="Proteomes" id="UP001054945">
    <property type="component" value="Unassembled WGS sequence"/>
</dbReference>
<sequence length="138" mass="15841">MLREYKEQSENRTGIQYSMNNGSPPSSTPSPPLYTPSFLSEDRIYNNSLQTSLCINEKLISQRSVFGMSYCTLYLKFMSRMSSPLCQRQECANLKKGMVGMLPYGLEFRIHLTRGARSERYKGGYILAFQAKLKLQNK</sequence>
<evidence type="ECO:0000313" key="3">
    <source>
        <dbReference type="Proteomes" id="UP001054945"/>
    </source>
</evidence>
<proteinExistence type="predicted"/>
<feature type="compositionally biased region" description="Polar residues" evidence="1">
    <location>
        <begin position="11"/>
        <end position="22"/>
    </location>
</feature>